<dbReference type="CDD" id="cd00063">
    <property type="entry name" value="FN3"/>
    <property type="match status" value="1"/>
</dbReference>
<evidence type="ECO:0000313" key="3">
    <source>
        <dbReference type="Proteomes" id="UP001430700"/>
    </source>
</evidence>
<name>A0ABS8M3K6_9FLAO</name>
<evidence type="ECO:0000259" key="1">
    <source>
        <dbReference type="PROSITE" id="PS50853"/>
    </source>
</evidence>
<evidence type="ECO:0000313" key="2">
    <source>
        <dbReference type="EMBL" id="MCC9019409.1"/>
    </source>
</evidence>
<feature type="domain" description="Fibronectin type-III" evidence="1">
    <location>
        <begin position="296"/>
        <end position="383"/>
    </location>
</feature>
<keyword evidence="3" id="KW-1185">Reference proteome</keyword>
<dbReference type="InterPro" id="IPR036116">
    <property type="entry name" value="FN3_sf"/>
</dbReference>
<gene>
    <name evidence="2" type="ORF">LNQ34_16675</name>
</gene>
<dbReference type="InterPro" id="IPR024079">
    <property type="entry name" value="MetalloPept_cat_dom_sf"/>
</dbReference>
<dbReference type="RefSeq" id="WP_230000513.1">
    <property type="nucleotide sequence ID" value="NZ_JAJJMN010000001.1"/>
</dbReference>
<proteinExistence type="predicted"/>
<dbReference type="SUPFAM" id="SSF49265">
    <property type="entry name" value="Fibronectin type III"/>
    <property type="match status" value="1"/>
</dbReference>
<dbReference type="Gene3D" id="3.40.390.10">
    <property type="entry name" value="Collagenase (Catalytic Domain)"/>
    <property type="match status" value="1"/>
</dbReference>
<comment type="caution">
    <text evidence="2">The sequence shown here is derived from an EMBL/GenBank/DDBJ whole genome shotgun (WGS) entry which is preliminary data.</text>
</comment>
<sequence>MDKIQLPKMLKNLHLYLLLLCSLIGFEGFAQTFPISVTTQITQPSPIYLSKYADATTINSPIKIQLLLNDLTISNRQVRLKIYFQGNGVSFSNNDFVVGAKPLYLEGGFPLQLTNVDLAPYFQYQNLLGLNPNQYAQPLPEGISNFYVEVYDFATGKKLSRKTGTTTVIFQNEPPFLNLPLHNASIMQQNLQNIVFSWTPRSINVSNVEYEFSLVEIWDNYTPVQNAFAYSPPLYTTTTKMTTLQYGMSEPQLIPGKKYAWRIKAKAIQGAEEIGVFKNNGYTEIFAFTYEIFCTSPLAIKTESIGQDQARINWSGNIDNFDYQVNYREKNSGSEWYKAVTPRENITLSNLKPNTVYEYTVGSSCDVGKYIHSSIYEFTTIARDEIVFQGCGIKPDPRDLANQTPLPELFSNDVVTAGDFPIVVLKATGSNGNFSGEGYVTLPFLEKFRKLIDAADALGAKDENGVSKGNLSENTRIRITFNNIGLNSDFKLISGEIIAAYDPTWSGISDLDGVINDAFGDAGNVVNQDIQFPIKSVVKNPDGSITITGPDDVKVNLPKTVNDIIITDKNGKQYAVPANAPAGNIEKTGQLAPGGIPNSKNTNGMGSGGSITEISSPDVNVIFSKGNGFYAFDNAPTAANGSLDKTYETIPLKSGGTYNVNLKAISDSPAKTDIVIATANFKNGKTKKDIVFKTQNGTAIDSTQIVWNNNVATLTLKKTLDFAKETVIATVKAAASKDPKETVGKYDIAGAIDLWHLTNKKVNVTLVSVNNAPLPSNVIGQLNAIYEPAGITFDLNTINVTLDNTWGESIETSDSDLLNTYTADQQQITNNLKAKLGSDYKKDTYYVIYTGAPSDKSNLLGFMPLKRQYGFIFNKTNTVRTLAHELGHGVFGLKHPFTEYNTSTTTDLLMDYGTGVLLSHNDWQVLHAPGLQLYPFIQGDSDGENRDANELDLLGNIFKVTENEEASGNKLVGKVSQSRPYLITGFNVYQNDTKKLLASFDGKVVGNEVIYELTFKDTDYNRVSNLGDKMPYPVTLNTSGKAVIKISNDKCTYSHKDIYNWTKPKNATTDIVIGEIKKILAKDNTFITVPMYAPDPTCSVINSIADLITNDKNKCQPNIITEDKKKLKTLFDKKTFTNTELVNLIVKEHVCIEALREVGWENLKKVFTQLSLSSEIKNDQEIALLRVMAAIDSGNLTNFYDLISLNNHEIIVNLNKNLNDHSINPYDTKNYTSFYQGLMAMFSVNSTNIEALIPSNKTESYKFIKNLIPEAVTGFDESYYYQYVTNQTVSEKFKMIPVFWNSISYHKRMALIQDAMSNNSAFDKSEEILLNLFIHEKDAQKITSELGNNSYKLLWDIYKVIDGKERKYFVQDILYKTLIHKKIGNNYANDLALEVRNKYNTTSPLTGVRTEPYFMFYDKGIFNVVSNDGAVLEYNLIVTRSMADNSKIQFNCNLQVINSKNQKDPVQHLFSLYPYEYVVLEIPKDFKVDGRDFKKGLFAVPAIYAYWIANAVEDRNDAILFRLVADGVAIALAPFTSGGSLMALELAMVSTDVLITVTNYNNPDAISPKYNAYWDAIYGIYNFSKAVAGLSGLGKGIFQFAVKEGKHIQSVRIIRSNIKNFVSDFKGLDETERLVHLNKIDNLLETLSTGIKGGTLSPDEIRVSKKMYDMIFEARIKCQNIDQSLSSIIDITVDNSGLFLNNGITASQKIADVSISKNITNLSNITSTSWQPASIVAKDVKLISTFNKISYVDKTGQTVNGALNLVEDLNKKGTFYIAPKLESVTLASRLESPSLLTLKNEVNALDTSLKLRFFEDFASASDAVLKELDDIVRFNNDYLAFKELWKNANTKDVKSYSDNIDKFKNWWYPNKAKVNNEFFINQKAYELSLNTEYLSNLHLEKISSNVRGQYWNYYKQSQWDKLEALAKEHKINFDVKSNALWPPANGGYGPLVKRAPNKNEVFDRYGGSFGDLPDGTPNLGGAYTSPMFNGKPYDFDGRALNMERNKYDFYYKITIKDPSKFEIETNRAIPWFGKVGKAEQSRFIIKDIDPVSGYPKTWSQLAKEGSVEIQVMESPSGKYSTWVGKGRTISKTITDNGSSLSQLKELGFTDDIVTKIIAKNKSLNLSETEIKTLIQDLKNNSALMKTVNQNPENGVEAWKIFTDNKKPLCN</sequence>
<dbReference type="EMBL" id="JAJJMN010000001">
    <property type="protein sequence ID" value="MCC9019409.1"/>
    <property type="molecule type" value="Genomic_DNA"/>
</dbReference>
<organism evidence="2 3">
    <name type="scientific">Flavobacterium lipolyticum</name>
    <dbReference type="NCBI Taxonomy" id="2893754"/>
    <lineage>
        <taxon>Bacteria</taxon>
        <taxon>Pseudomonadati</taxon>
        <taxon>Bacteroidota</taxon>
        <taxon>Flavobacteriia</taxon>
        <taxon>Flavobacteriales</taxon>
        <taxon>Flavobacteriaceae</taxon>
        <taxon>Flavobacterium</taxon>
    </lineage>
</organism>
<dbReference type="InterPro" id="IPR003961">
    <property type="entry name" value="FN3_dom"/>
</dbReference>
<dbReference type="Proteomes" id="UP001430700">
    <property type="component" value="Unassembled WGS sequence"/>
</dbReference>
<dbReference type="SUPFAM" id="SSF55486">
    <property type="entry name" value="Metalloproteases ('zincins'), catalytic domain"/>
    <property type="match status" value="1"/>
</dbReference>
<reference evidence="2" key="1">
    <citation type="submission" date="2021-11" db="EMBL/GenBank/DDBJ databases">
        <title>Description of novel Flavobacterium species.</title>
        <authorList>
            <person name="Saticioglu I.B."/>
            <person name="Ay H."/>
            <person name="Altun S."/>
            <person name="Duman M."/>
        </authorList>
    </citation>
    <scope>NUCLEOTIDE SEQUENCE</scope>
    <source>
        <strain evidence="2">F-126</strain>
    </source>
</reference>
<accession>A0ABS8M3K6</accession>
<protein>
    <submittedName>
        <fullName evidence="2">Fibronectin type III domain-containing protein</fullName>
    </submittedName>
</protein>
<dbReference type="InterPro" id="IPR013783">
    <property type="entry name" value="Ig-like_fold"/>
</dbReference>
<dbReference type="PROSITE" id="PS50853">
    <property type="entry name" value="FN3"/>
    <property type="match status" value="1"/>
</dbReference>
<dbReference type="Gene3D" id="2.60.40.10">
    <property type="entry name" value="Immunoglobulins"/>
    <property type="match status" value="1"/>
</dbReference>